<dbReference type="PANTHER" id="PTHR37984:SF15">
    <property type="entry name" value="INTEGRASE CATALYTIC DOMAIN-CONTAINING PROTEIN"/>
    <property type="match status" value="1"/>
</dbReference>
<dbReference type="AlphaFoldDB" id="A0A9Q3IX74"/>
<dbReference type="Proteomes" id="UP000765509">
    <property type="component" value="Unassembled WGS sequence"/>
</dbReference>
<dbReference type="OrthoDB" id="3158924at2759"/>
<comment type="caution">
    <text evidence="3">The sequence shown here is derived from an EMBL/GenBank/DDBJ whole genome shotgun (WGS) entry which is preliminary data.</text>
</comment>
<feature type="domain" description="Integrase catalytic" evidence="2">
    <location>
        <begin position="1"/>
        <end position="108"/>
    </location>
</feature>
<keyword evidence="4" id="KW-1185">Reference proteome</keyword>
<protein>
    <recommendedName>
        <fullName evidence="2">Integrase catalytic domain-containing protein</fullName>
    </recommendedName>
</protein>
<dbReference type="GO" id="GO:0015074">
    <property type="term" value="P:DNA integration"/>
    <property type="evidence" value="ECO:0007669"/>
    <property type="project" value="InterPro"/>
</dbReference>
<dbReference type="InterPro" id="IPR036397">
    <property type="entry name" value="RNaseH_sf"/>
</dbReference>
<dbReference type="PROSITE" id="PS50994">
    <property type="entry name" value="INTEGRASE"/>
    <property type="match status" value="1"/>
</dbReference>
<dbReference type="Gene3D" id="3.30.420.10">
    <property type="entry name" value="Ribonuclease H-like superfamily/Ribonuclease H"/>
    <property type="match status" value="1"/>
</dbReference>
<dbReference type="SUPFAM" id="SSF53098">
    <property type="entry name" value="Ribonuclease H-like"/>
    <property type="match status" value="1"/>
</dbReference>
<evidence type="ECO:0000313" key="3">
    <source>
        <dbReference type="EMBL" id="MBW0551544.1"/>
    </source>
</evidence>
<dbReference type="InterPro" id="IPR050951">
    <property type="entry name" value="Retrovirus_Pol_polyprotein"/>
</dbReference>
<dbReference type="InterPro" id="IPR001584">
    <property type="entry name" value="Integrase_cat-core"/>
</dbReference>
<evidence type="ECO:0000313" key="4">
    <source>
        <dbReference type="Proteomes" id="UP000765509"/>
    </source>
</evidence>
<accession>A0A9Q3IX74</accession>
<dbReference type="GO" id="GO:0005634">
    <property type="term" value="C:nucleus"/>
    <property type="evidence" value="ECO:0007669"/>
    <property type="project" value="UniProtKB-ARBA"/>
</dbReference>
<name>A0A9Q3IX74_9BASI</name>
<proteinExistence type="predicted"/>
<gene>
    <name evidence="3" type="ORF">O181_091259</name>
</gene>
<dbReference type="InterPro" id="IPR012337">
    <property type="entry name" value="RNaseH-like_sf"/>
</dbReference>
<reference evidence="3" key="1">
    <citation type="submission" date="2021-03" db="EMBL/GenBank/DDBJ databases">
        <title>Draft genome sequence of rust myrtle Austropuccinia psidii MF-1, a brazilian biotype.</title>
        <authorList>
            <person name="Quecine M.C."/>
            <person name="Pachon D.M.R."/>
            <person name="Bonatelli M.L."/>
            <person name="Correr F.H."/>
            <person name="Franceschini L.M."/>
            <person name="Leite T.F."/>
            <person name="Margarido G.R.A."/>
            <person name="Almeida C.A."/>
            <person name="Ferrarezi J.A."/>
            <person name="Labate C.A."/>
        </authorList>
    </citation>
    <scope>NUCLEOTIDE SEQUENCE</scope>
    <source>
        <strain evidence="3">MF-1</strain>
    </source>
</reference>
<organism evidence="3 4">
    <name type="scientific">Austropuccinia psidii MF-1</name>
    <dbReference type="NCBI Taxonomy" id="1389203"/>
    <lineage>
        <taxon>Eukaryota</taxon>
        <taxon>Fungi</taxon>
        <taxon>Dikarya</taxon>
        <taxon>Basidiomycota</taxon>
        <taxon>Pucciniomycotina</taxon>
        <taxon>Pucciniomycetes</taxon>
        <taxon>Pucciniales</taxon>
        <taxon>Sphaerophragmiaceae</taxon>
        <taxon>Austropuccinia</taxon>
    </lineage>
</organism>
<dbReference type="EMBL" id="AVOT02057441">
    <property type="protein sequence ID" value="MBW0551544.1"/>
    <property type="molecule type" value="Genomic_DNA"/>
</dbReference>
<sequence>MDWVTAQPPGGYRSYNACLVIVDRINKIPIFLTCHRDDRSMDKALLIWNRVVSWSDIFTNIISERDPKFTSAVWTNLHQLFGTKRSFPTAYHPQTDGLAERMIQTLENTGWNPRLHQDSLMEDLIEIRPTAASFEGMLDTDRKHEVRCMEDCFTYAKHKWDKSHSTPDFKVGDLVHVSTTNFNNFKGFKELKDYLSGPFVIEAPHGQSAVEVELSEQLSNNHPTFPVSLIKPDKSSDAEKCPLRNKVSQAILPVESSGSKKIMKVLKERKLRTNKVREYLFRYSDPTYEDEWLPEKDIPGATKLLRSFRNTRNNNITK</sequence>
<dbReference type="GO" id="GO:0003723">
    <property type="term" value="F:RNA binding"/>
    <property type="evidence" value="ECO:0007669"/>
    <property type="project" value="UniProtKB-KW"/>
</dbReference>
<dbReference type="PANTHER" id="PTHR37984">
    <property type="entry name" value="PROTEIN CBG26694"/>
    <property type="match status" value="1"/>
</dbReference>
<evidence type="ECO:0000259" key="2">
    <source>
        <dbReference type="PROSITE" id="PS50994"/>
    </source>
</evidence>
<evidence type="ECO:0000256" key="1">
    <source>
        <dbReference type="ARBA" id="ARBA00022884"/>
    </source>
</evidence>
<keyword evidence="1" id="KW-0694">RNA-binding</keyword>